<dbReference type="Proteomes" id="UP000004994">
    <property type="component" value="Chromosome 2"/>
</dbReference>
<sequence>MIKCSRNKLREHDCSPLDQATLYNLLLPSPIESSYLYNATLVIRLLESFIIKEECCVPLTRMRKITSLMDLDIAEVAAQLCLKPSKCLALVRPVL</sequence>
<dbReference type="STRING" id="4081.A0A3Q7EVP8"/>
<dbReference type="EnsemblPlants" id="Solyc02g021210.1.1">
    <property type="protein sequence ID" value="Solyc02g021210.1.1.1"/>
    <property type="gene ID" value="Solyc02g021210.1"/>
</dbReference>
<reference evidence="3" key="2">
    <citation type="submission" date="2019-01" db="UniProtKB">
        <authorList>
            <consortium name="EnsemblPlants"/>
        </authorList>
    </citation>
    <scope>IDENTIFICATION</scope>
    <source>
        <strain evidence="3">cv. Heinz 1706</strain>
    </source>
</reference>
<protein>
    <recommendedName>
        <fullName evidence="2">NPH3 domain-containing protein</fullName>
    </recommendedName>
</protein>
<feature type="domain" description="NPH3" evidence="2">
    <location>
        <begin position="1"/>
        <end position="95"/>
    </location>
</feature>
<dbReference type="GO" id="GO:0016567">
    <property type="term" value="P:protein ubiquitination"/>
    <property type="evidence" value="ECO:0007669"/>
    <property type="project" value="UniProtKB-UniPathway"/>
</dbReference>
<evidence type="ECO:0000256" key="1">
    <source>
        <dbReference type="PROSITE-ProRule" id="PRU00982"/>
    </source>
</evidence>
<comment type="similarity">
    <text evidence="1">Belongs to the NPH3 family.</text>
</comment>
<proteinExistence type="inferred from homology"/>
<name>A0A3Q7EVP8_SOLLC</name>
<dbReference type="AlphaFoldDB" id="A0A3Q7EVP8"/>
<dbReference type="InParanoid" id="A0A3Q7EVP8"/>
<evidence type="ECO:0000313" key="3">
    <source>
        <dbReference type="EnsemblPlants" id="Solyc02g021210.1.1.1"/>
    </source>
</evidence>
<dbReference type="InterPro" id="IPR027356">
    <property type="entry name" value="NPH3_dom"/>
</dbReference>
<dbReference type="Pfam" id="PF03000">
    <property type="entry name" value="NPH3"/>
    <property type="match status" value="1"/>
</dbReference>
<keyword evidence="4" id="KW-1185">Reference proteome</keyword>
<dbReference type="Gramene" id="Solyc02g021210.1.1">
    <property type="protein sequence ID" value="Solyc02g021210.1.1.1"/>
    <property type="gene ID" value="Solyc02g021210.1"/>
</dbReference>
<evidence type="ECO:0000259" key="2">
    <source>
        <dbReference type="PROSITE" id="PS51649"/>
    </source>
</evidence>
<organism evidence="3">
    <name type="scientific">Solanum lycopersicum</name>
    <name type="common">Tomato</name>
    <name type="synonym">Lycopersicon esculentum</name>
    <dbReference type="NCBI Taxonomy" id="4081"/>
    <lineage>
        <taxon>Eukaryota</taxon>
        <taxon>Viridiplantae</taxon>
        <taxon>Streptophyta</taxon>
        <taxon>Embryophyta</taxon>
        <taxon>Tracheophyta</taxon>
        <taxon>Spermatophyta</taxon>
        <taxon>Magnoliopsida</taxon>
        <taxon>eudicotyledons</taxon>
        <taxon>Gunneridae</taxon>
        <taxon>Pentapetalae</taxon>
        <taxon>asterids</taxon>
        <taxon>lamiids</taxon>
        <taxon>Solanales</taxon>
        <taxon>Solanaceae</taxon>
        <taxon>Solanoideae</taxon>
        <taxon>Solaneae</taxon>
        <taxon>Solanum</taxon>
        <taxon>Solanum subgen. Lycopersicon</taxon>
    </lineage>
</organism>
<dbReference type="PaxDb" id="4081-Solyc02g021210.1.1"/>
<evidence type="ECO:0000313" key="4">
    <source>
        <dbReference type="Proteomes" id="UP000004994"/>
    </source>
</evidence>
<dbReference type="PROSITE" id="PS51649">
    <property type="entry name" value="NPH3"/>
    <property type="match status" value="1"/>
</dbReference>
<reference evidence="3" key="1">
    <citation type="journal article" date="2012" name="Nature">
        <title>The tomato genome sequence provides insights into fleshy fruit evolution.</title>
        <authorList>
            <consortium name="Tomato Genome Consortium"/>
        </authorList>
    </citation>
    <scope>NUCLEOTIDE SEQUENCE [LARGE SCALE GENOMIC DNA]</scope>
    <source>
        <strain evidence="3">cv. Heinz 1706</strain>
    </source>
</reference>
<accession>A0A3Q7EVP8</accession>
<dbReference type="UniPathway" id="UPA00143"/>